<dbReference type="PANTHER" id="PTHR13037:SF24">
    <property type="entry name" value="POLYCOMB PROTEIN PCL-RELATED"/>
    <property type="match status" value="1"/>
</dbReference>
<keyword evidence="1" id="KW-0945">Host-virus interaction</keyword>
<dbReference type="GeneID" id="5649824"/>
<dbReference type="eggNOG" id="ENOG502SG6C">
    <property type="taxonomic scope" value="Eukaryota"/>
</dbReference>
<evidence type="ECO:0000256" key="2">
    <source>
        <dbReference type="SAM" id="MobiDB-lite"/>
    </source>
</evidence>
<dbReference type="PANTHER" id="PTHR13037">
    <property type="entry name" value="FORMIN"/>
    <property type="match status" value="1"/>
</dbReference>
<evidence type="ECO:0000313" key="4">
    <source>
        <dbReference type="Proteomes" id="UP000000542"/>
    </source>
</evidence>
<evidence type="ECO:0000313" key="3">
    <source>
        <dbReference type="EMBL" id="CAJ02752.1"/>
    </source>
</evidence>
<dbReference type="HOGENOM" id="CLU_263779_0_0_1"/>
<dbReference type="RefSeq" id="XP_001681543.1">
    <property type="nucleotide sequence ID" value="XM_001681491.1"/>
</dbReference>
<dbReference type="KEGG" id="lma:LMJF_11_0730"/>
<feature type="compositionally biased region" description="Polar residues" evidence="2">
    <location>
        <begin position="242"/>
        <end position="251"/>
    </location>
</feature>
<dbReference type="OMA" id="GVMLECN"/>
<feature type="region of interest" description="Disordered" evidence="2">
    <location>
        <begin position="414"/>
        <end position="484"/>
    </location>
</feature>
<dbReference type="VEuPathDB" id="TriTrypDB:LMJLV39_110014000"/>
<feature type="compositionally biased region" description="Low complexity" evidence="2">
    <location>
        <begin position="252"/>
        <end position="282"/>
    </location>
</feature>
<feature type="compositionally biased region" description="Basic and acidic residues" evidence="2">
    <location>
        <begin position="42"/>
        <end position="52"/>
    </location>
</feature>
<dbReference type="VEuPathDB" id="TriTrypDB:LMJFC_110014300"/>
<feature type="region of interest" description="Disordered" evidence="2">
    <location>
        <begin position="769"/>
        <end position="834"/>
    </location>
</feature>
<feature type="compositionally biased region" description="Low complexity" evidence="2">
    <location>
        <begin position="778"/>
        <end position="807"/>
    </location>
</feature>
<protein>
    <submittedName>
        <fullName evidence="3">Uncharacterized protein</fullName>
    </submittedName>
</protein>
<reference evidence="3 4" key="2">
    <citation type="journal article" date="2011" name="Genome Res.">
        <title>Chromosome and gene copy number variation allow major structural change between species and strains of Leishmania.</title>
        <authorList>
            <person name="Rogers M.B."/>
            <person name="Hilley J.D."/>
            <person name="Dickens N.J."/>
            <person name="Wilkes J."/>
            <person name="Bates P.A."/>
            <person name="Depledge D.P."/>
            <person name="Harris D."/>
            <person name="Her Y."/>
            <person name="Herzyk P."/>
            <person name="Imamura H."/>
            <person name="Otto T.D."/>
            <person name="Sanders M."/>
            <person name="Seeger K."/>
            <person name="Dujardin J.C."/>
            <person name="Berriman M."/>
            <person name="Smith D.F."/>
            <person name="Hertz-Fowler C."/>
            <person name="Mottram J.C."/>
        </authorList>
    </citation>
    <scope>NUCLEOTIDE SEQUENCE [LARGE SCALE GENOMIC DNA]</scope>
    <source>
        <strain evidence="4">MHOM/IL/81/Friedlin</strain>
    </source>
</reference>
<feature type="compositionally biased region" description="Polar residues" evidence="2">
    <location>
        <begin position="972"/>
        <end position="987"/>
    </location>
</feature>
<dbReference type="InParanoid" id="Q4QH05"/>
<feature type="region of interest" description="Disordered" evidence="2">
    <location>
        <begin position="969"/>
        <end position="993"/>
    </location>
</feature>
<evidence type="ECO:0000256" key="1">
    <source>
        <dbReference type="ARBA" id="ARBA00022581"/>
    </source>
</evidence>
<gene>
    <name evidence="3" type="ORF">LMJF_11_0730</name>
</gene>
<reference evidence="3 4" key="1">
    <citation type="journal article" date="2005" name="Science">
        <title>The genome of the kinetoplastid parasite, Leishmania major.</title>
        <authorList>
            <person name="Ivens A.C."/>
            <person name="Peacock C.S."/>
            <person name="Worthey E.A."/>
            <person name="Murphy L."/>
            <person name="Aggarwal G."/>
            <person name="Berriman M."/>
            <person name="Sisk E."/>
            <person name="Rajandream M.A."/>
            <person name="Adlem E."/>
            <person name="Aert R."/>
            <person name="Anupama A."/>
            <person name="Apostolou Z."/>
            <person name="Attipoe P."/>
            <person name="Bason N."/>
            <person name="Bauser C."/>
            <person name="Beck A."/>
            <person name="Beverley S.M."/>
            <person name="Bianchettin G."/>
            <person name="Borzym K."/>
            <person name="Bothe G."/>
            <person name="Bruschi C.V."/>
            <person name="Collins M."/>
            <person name="Cadag E."/>
            <person name="Ciarloni L."/>
            <person name="Clayton C."/>
            <person name="Coulson R.M."/>
            <person name="Cronin A."/>
            <person name="Cruz A.K."/>
            <person name="Davies R.M."/>
            <person name="De Gaudenzi J."/>
            <person name="Dobson D.E."/>
            <person name="Duesterhoeft A."/>
            <person name="Fazelina G."/>
            <person name="Fosker N."/>
            <person name="Frasch A.C."/>
            <person name="Fraser A."/>
            <person name="Fuchs M."/>
            <person name="Gabel C."/>
            <person name="Goble A."/>
            <person name="Goffeau A."/>
            <person name="Harris D."/>
            <person name="Hertz-Fowler C."/>
            <person name="Hilbert H."/>
            <person name="Horn D."/>
            <person name="Huang Y."/>
            <person name="Klages S."/>
            <person name="Knights A."/>
            <person name="Kube M."/>
            <person name="Larke N."/>
            <person name="Litvin L."/>
            <person name="Lord A."/>
            <person name="Louie T."/>
            <person name="Marra M."/>
            <person name="Masuy D."/>
            <person name="Matthews K."/>
            <person name="Michaeli S."/>
            <person name="Mottram J.C."/>
            <person name="Muller-Auer S."/>
            <person name="Munden H."/>
            <person name="Nelson S."/>
            <person name="Norbertczak H."/>
            <person name="Oliver K."/>
            <person name="O'neil S."/>
            <person name="Pentony M."/>
            <person name="Pohl T.M."/>
            <person name="Price C."/>
            <person name="Purnelle B."/>
            <person name="Quail M.A."/>
            <person name="Rabbinowitsch E."/>
            <person name="Reinhardt R."/>
            <person name="Rieger M."/>
            <person name="Rinta J."/>
            <person name="Robben J."/>
            <person name="Robertson L."/>
            <person name="Ruiz J.C."/>
            <person name="Rutter S."/>
            <person name="Saunders D."/>
            <person name="Schafer M."/>
            <person name="Schein J."/>
            <person name="Schwartz D.C."/>
            <person name="Seeger K."/>
            <person name="Seyler A."/>
            <person name="Sharp S."/>
            <person name="Shin H."/>
            <person name="Sivam D."/>
            <person name="Squares R."/>
            <person name="Squares S."/>
            <person name="Tosato V."/>
            <person name="Vogt C."/>
            <person name="Volckaert G."/>
            <person name="Wambutt R."/>
            <person name="Warren T."/>
            <person name="Wedler H."/>
            <person name="Woodward J."/>
            <person name="Zhou S."/>
            <person name="Zimmermann W."/>
            <person name="Smith D.F."/>
            <person name="Blackwell J.M."/>
            <person name="Stuart K.D."/>
            <person name="Barrell B."/>
            <person name="Myler P.J."/>
        </authorList>
    </citation>
    <scope>NUCLEOTIDE SEQUENCE [LARGE SCALE GENOMIC DNA]</scope>
    <source>
        <strain evidence="4">MHOM/IL/81/Friedlin</strain>
    </source>
</reference>
<feature type="region of interest" description="Disordered" evidence="2">
    <location>
        <begin position="1"/>
        <end position="81"/>
    </location>
</feature>
<accession>Q4QH05</accession>
<dbReference type="AlphaFoldDB" id="Q4QH05"/>
<feature type="compositionally biased region" description="Polar residues" evidence="2">
    <location>
        <begin position="819"/>
        <end position="832"/>
    </location>
</feature>
<keyword evidence="4" id="KW-1185">Reference proteome</keyword>
<sequence length="1273" mass="131977">MPSAPPEEFKVEFISSSSSVQSSAVPSRTTSRGASSSSEAAATEKIDAEHAPADASDAGDGKSTVSSDTAGAREGTTSEEQLVPLTFAHGTELTVSAALVAALDDELTRCALLLFDGRIPQQQPPPPPGPGPVEVPRQWWSEAVNYHRAVLLGYDDAGFAYVDAQAFAQRVPQPQGWRLCPLPLLVCEVAKLVHFYRDAELDDTTSEQSTAAGASGAALRYPVLPRPSRCAAAEGNGGLVNAQPSRNGSTDAASPSPSYQAPASGEPSPSTSLATTPPVPPSTSLAYLSPPLRWSLPMCGHAPSLNLQQVFRVQSNRVYQLTRPPEEVVFLGVAFGIPWIRPVVLATATTPDAASSQVGTCRGVVLHATDPSTSSLASQPPAGYRWKDMRAWAEPLIGCHDACDIRGRHGLVDPSPGATGVSPAASVADAEGSAPPSARSSAVTGAPPEDSGQEASLRPSEADEQNSGTSAPLSLSPPSPSQKPLTAAAPLFVKEGARVFVPGRFGVMLECNTNSALMEAHFGVVHADQLVPRALSSHAAAAQLSGASKPDKTPTPSLPPGPFIVMGLYGRNVLVLIADGEGQTAVQIHVTRGVAEVAETFRKVAGTPLPPPALPLEPLSVPASPPESTMVAEAAAASRLVANDEVSQERPQAPETERREDQAGPVPATVTCIVAEETDAFMAPAADIAAAAAAEAQLCKDKAAGMRGVEGVCKEVGTATPVADEERHGGPPPTKEVILTDLHKAGETAAHACSSVVVEISQGVSISAASAPRTWRWSSTTSSSASSSSFDSHASQRLRQQQQQSRLEQIGEEQAHRSGPSTGRASAPSTPTDKVVEEVAEAWPTYGAQLLESAEEVTVVPAVTPATDDAPPLMTLPAAEHAMTSQNGEGVFQAEAAIGVVEAANTKTPGEKDVHYHDDGVVSADASLHGQSLLQLPEKDLSAPEGESEKHLQLGSSLAVQFFADHTPSLLPASSSMPRPSQQQHTGDAQEASLGTEVSFDEDGVDAHRLPATLESDCEERVQHVSGADADDVAGPVIAFQASSLLASVEQRGWANQAPPVRHVAIPAGEEVAVTTAMARSATAFTPSYSPPPASPADLRAAPRVWGAQGTSYPTSGPSPCAAAVGLQHHSAATPFTNFLKAYAVYVLGTHGAASGGESKQLRNGTAPHMNECAAGAGEASRGVAELASILDFYREQPLARIMEATAIQRRCRAAWNEVIASTPASAAAQVGSDVEVCKLKASASTTVFTELCVDELVSLLAIVHYPSPRQDG</sequence>
<feature type="compositionally biased region" description="Low complexity" evidence="2">
    <location>
        <begin position="15"/>
        <end position="41"/>
    </location>
</feature>
<dbReference type="VEuPathDB" id="TriTrypDB:LMJSD75_110014600"/>
<organism evidence="3 4">
    <name type="scientific">Leishmania major</name>
    <dbReference type="NCBI Taxonomy" id="5664"/>
    <lineage>
        <taxon>Eukaryota</taxon>
        <taxon>Discoba</taxon>
        <taxon>Euglenozoa</taxon>
        <taxon>Kinetoplastea</taxon>
        <taxon>Metakinetoplastina</taxon>
        <taxon>Trypanosomatida</taxon>
        <taxon>Trypanosomatidae</taxon>
        <taxon>Leishmaniinae</taxon>
        <taxon>Leishmania</taxon>
    </lineage>
</organism>
<dbReference type="EMBL" id="FR796407">
    <property type="protein sequence ID" value="CAJ02752.1"/>
    <property type="molecule type" value="Genomic_DNA"/>
</dbReference>
<feature type="region of interest" description="Disordered" evidence="2">
    <location>
        <begin position="234"/>
        <end position="282"/>
    </location>
</feature>
<dbReference type="Proteomes" id="UP000000542">
    <property type="component" value="Chromosome 11"/>
</dbReference>
<feature type="region of interest" description="Disordered" evidence="2">
    <location>
        <begin position="607"/>
        <end position="665"/>
    </location>
</feature>
<name>Q4QH05_LEIMA</name>
<proteinExistence type="predicted"/>
<dbReference type="VEuPathDB" id="TriTrypDB:LmjF.11.0730"/>